<organism evidence="1 2">
    <name type="scientific">Splendidivirga corallicola</name>
    <dbReference type="NCBI Taxonomy" id="3051826"/>
    <lineage>
        <taxon>Bacteria</taxon>
        <taxon>Pseudomonadati</taxon>
        <taxon>Bacteroidota</taxon>
        <taxon>Cytophagia</taxon>
        <taxon>Cytophagales</taxon>
        <taxon>Splendidivirgaceae</taxon>
        <taxon>Splendidivirga</taxon>
    </lineage>
</organism>
<accession>A0ABT8KQW8</accession>
<name>A0ABT8KQW8_9BACT</name>
<reference evidence="1" key="1">
    <citation type="submission" date="2023-06" db="EMBL/GenBank/DDBJ databases">
        <title>Genomic of Parafulvivirga corallium.</title>
        <authorList>
            <person name="Wang G."/>
        </authorList>
    </citation>
    <scope>NUCLEOTIDE SEQUENCE</scope>
    <source>
        <strain evidence="1">BMA10</strain>
    </source>
</reference>
<gene>
    <name evidence="1" type="ORF">QQ008_13505</name>
</gene>
<keyword evidence="2" id="KW-1185">Reference proteome</keyword>
<sequence length="123" mass="14792">MHVLKPKKIKFDLKTLKFHDSAYGKIFLNFLNCIYSDSPHYPFAIDAPLIEPNRREALNYLIKKLNASEVYYFEMTCKDQDLWENRLIAKRRNIDYEILVRYRQDFVPSNPNENLFKEQKNGQ</sequence>
<dbReference type="EMBL" id="JAUJEA010000004">
    <property type="protein sequence ID" value="MDN5202397.1"/>
    <property type="molecule type" value="Genomic_DNA"/>
</dbReference>
<dbReference type="RefSeq" id="WP_346752421.1">
    <property type="nucleotide sequence ID" value="NZ_JAUJEA010000004.1"/>
</dbReference>
<protein>
    <submittedName>
        <fullName evidence="1">Uncharacterized protein</fullName>
    </submittedName>
</protein>
<proteinExistence type="predicted"/>
<comment type="caution">
    <text evidence="1">The sequence shown here is derived from an EMBL/GenBank/DDBJ whole genome shotgun (WGS) entry which is preliminary data.</text>
</comment>
<evidence type="ECO:0000313" key="1">
    <source>
        <dbReference type="EMBL" id="MDN5202397.1"/>
    </source>
</evidence>
<evidence type="ECO:0000313" key="2">
    <source>
        <dbReference type="Proteomes" id="UP001172082"/>
    </source>
</evidence>
<dbReference type="Proteomes" id="UP001172082">
    <property type="component" value="Unassembled WGS sequence"/>
</dbReference>